<keyword evidence="1" id="KW-0732">Signal</keyword>
<reference evidence="3" key="1">
    <citation type="journal article" date="2021" name="Front. Plant Sci.">
        <title>Chromosome-Scale Genome Assembly for Chinese Sour Jujube and Insights Into Its Genome Evolution and Domestication Signature.</title>
        <authorList>
            <person name="Shen L.-Y."/>
            <person name="Luo H."/>
            <person name="Wang X.-L."/>
            <person name="Wang X.-M."/>
            <person name="Qiu X.-J."/>
            <person name="Liu H."/>
            <person name="Zhou S.-S."/>
            <person name="Jia K.-H."/>
            <person name="Nie S."/>
            <person name="Bao Y.-T."/>
            <person name="Zhang R.-G."/>
            <person name="Yun Q.-Z."/>
            <person name="Chai Y.-H."/>
            <person name="Lu J.-Y."/>
            <person name="Li Y."/>
            <person name="Zhao S.-W."/>
            <person name="Mao J.-F."/>
            <person name="Jia S.-G."/>
            <person name="Mao Y.-M."/>
        </authorList>
    </citation>
    <scope>NUCLEOTIDE SEQUENCE</scope>
    <source>
        <strain evidence="3">AT0</strain>
        <tissue evidence="3">Leaf</tissue>
    </source>
</reference>
<proteinExistence type="predicted"/>
<evidence type="ECO:0000313" key="4">
    <source>
        <dbReference type="Proteomes" id="UP000813462"/>
    </source>
</evidence>
<evidence type="ECO:0000259" key="2">
    <source>
        <dbReference type="Pfam" id="PF14416"/>
    </source>
</evidence>
<evidence type="ECO:0000256" key="1">
    <source>
        <dbReference type="SAM" id="SignalP"/>
    </source>
</evidence>
<feature type="domain" description="Trichome birefringence-like N-terminal" evidence="2">
    <location>
        <begin position="39"/>
        <end position="91"/>
    </location>
</feature>
<dbReference type="PANTHER" id="PTHR32285">
    <property type="entry name" value="PROTEIN TRICHOME BIREFRINGENCE-LIKE 9-RELATED"/>
    <property type="match status" value="1"/>
</dbReference>
<dbReference type="Proteomes" id="UP000813462">
    <property type="component" value="Unassembled WGS sequence"/>
</dbReference>
<protein>
    <recommendedName>
        <fullName evidence="2">Trichome birefringence-like N-terminal domain-containing protein</fullName>
    </recommendedName>
</protein>
<evidence type="ECO:0000313" key="3">
    <source>
        <dbReference type="EMBL" id="KAH7533233.1"/>
    </source>
</evidence>
<comment type="caution">
    <text evidence="3">The sequence shown here is derived from an EMBL/GenBank/DDBJ whole genome shotgun (WGS) entry which is preliminary data.</text>
</comment>
<accession>A0A978VJG4</accession>
<feature type="chain" id="PRO_5036939984" description="Trichome birefringence-like N-terminal domain-containing protein" evidence="1">
    <location>
        <begin position="24"/>
        <end position="152"/>
    </location>
</feature>
<dbReference type="EMBL" id="JAEACU010000004">
    <property type="protein sequence ID" value="KAH7533233.1"/>
    <property type="molecule type" value="Genomic_DNA"/>
</dbReference>
<name>A0A978VJG4_ZIZJJ</name>
<dbReference type="AlphaFoldDB" id="A0A978VJG4"/>
<dbReference type="GO" id="GO:0005794">
    <property type="term" value="C:Golgi apparatus"/>
    <property type="evidence" value="ECO:0007669"/>
    <property type="project" value="TreeGrafter"/>
</dbReference>
<dbReference type="GO" id="GO:0016413">
    <property type="term" value="F:O-acetyltransferase activity"/>
    <property type="evidence" value="ECO:0007669"/>
    <property type="project" value="InterPro"/>
</dbReference>
<gene>
    <name evidence="3" type="ORF">FEM48_Zijuj04G0108400</name>
</gene>
<dbReference type="Pfam" id="PF14416">
    <property type="entry name" value="PMR5N"/>
    <property type="match status" value="1"/>
</dbReference>
<sequence>MGAFCSSVVVLLLVMLFVDQVYGKQNDKNEFGRSSANKGCDIYEGKWVYDDSYPLYNSSRCNFINFIFDCQKNGRPDTNYLKYRWQPYACNLPRTTMFPYCSIAKHTWLTLSKRDMGRFWTSKKLVAECGSKWMFWFSTLGIGGLSVQLSES</sequence>
<dbReference type="InterPro" id="IPR029962">
    <property type="entry name" value="TBL"/>
</dbReference>
<dbReference type="InterPro" id="IPR025846">
    <property type="entry name" value="TBL_N"/>
</dbReference>
<organism evidence="3 4">
    <name type="scientific">Ziziphus jujuba var. spinosa</name>
    <dbReference type="NCBI Taxonomy" id="714518"/>
    <lineage>
        <taxon>Eukaryota</taxon>
        <taxon>Viridiplantae</taxon>
        <taxon>Streptophyta</taxon>
        <taxon>Embryophyta</taxon>
        <taxon>Tracheophyta</taxon>
        <taxon>Spermatophyta</taxon>
        <taxon>Magnoliopsida</taxon>
        <taxon>eudicotyledons</taxon>
        <taxon>Gunneridae</taxon>
        <taxon>Pentapetalae</taxon>
        <taxon>rosids</taxon>
        <taxon>fabids</taxon>
        <taxon>Rosales</taxon>
        <taxon>Rhamnaceae</taxon>
        <taxon>Paliureae</taxon>
        <taxon>Ziziphus</taxon>
    </lineage>
</organism>
<feature type="signal peptide" evidence="1">
    <location>
        <begin position="1"/>
        <end position="23"/>
    </location>
</feature>
<dbReference type="PANTHER" id="PTHR32285:SF149">
    <property type="entry name" value="TRICHOME BIREFRINGENCE-LIKE N-TERMINAL DOMAIN-CONTAINING PROTEIN"/>
    <property type="match status" value="1"/>
</dbReference>